<evidence type="ECO:0000313" key="3">
    <source>
        <dbReference type="Proteomes" id="UP000015106"/>
    </source>
</evidence>
<accession>A0A8R7R8N0</accession>
<reference evidence="2" key="2">
    <citation type="submission" date="2022-06" db="UniProtKB">
        <authorList>
            <consortium name="EnsemblPlants"/>
        </authorList>
    </citation>
    <scope>IDENTIFICATION</scope>
</reference>
<dbReference type="Gene3D" id="1.20.1250.20">
    <property type="entry name" value="MFS general substrate transporter like domains"/>
    <property type="match status" value="1"/>
</dbReference>
<keyword evidence="1" id="KW-0812">Transmembrane</keyword>
<organism evidence="2 3">
    <name type="scientific">Triticum urartu</name>
    <name type="common">Red wild einkorn</name>
    <name type="synonym">Crithodium urartu</name>
    <dbReference type="NCBI Taxonomy" id="4572"/>
    <lineage>
        <taxon>Eukaryota</taxon>
        <taxon>Viridiplantae</taxon>
        <taxon>Streptophyta</taxon>
        <taxon>Embryophyta</taxon>
        <taxon>Tracheophyta</taxon>
        <taxon>Spermatophyta</taxon>
        <taxon>Magnoliopsida</taxon>
        <taxon>Liliopsida</taxon>
        <taxon>Poales</taxon>
        <taxon>Poaceae</taxon>
        <taxon>BOP clade</taxon>
        <taxon>Pooideae</taxon>
        <taxon>Triticodae</taxon>
        <taxon>Triticeae</taxon>
        <taxon>Triticinae</taxon>
        <taxon>Triticum</taxon>
    </lineage>
</organism>
<dbReference type="Gramene" id="TuG1812S0001241000.01.T01">
    <property type="protein sequence ID" value="TuG1812S0001241000.01.T01"/>
    <property type="gene ID" value="TuG1812S0001241000.01"/>
</dbReference>
<dbReference type="InterPro" id="IPR036259">
    <property type="entry name" value="MFS_trans_sf"/>
</dbReference>
<evidence type="ECO:0000256" key="1">
    <source>
        <dbReference type="SAM" id="Phobius"/>
    </source>
</evidence>
<protein>
    <submittedName>
        <fullName evidence="2">Uncharacterized protein</fullName>
    </submittedName>
</protein>
<feature type="transmembrane region" description="Helical" evidence="1">
    <location>
        <begin position="20"/>
        <end position="44"/>
    </location>
</feature>
<sequence>VDWRGNDVDRRKHGGIKATIFLYVLVVLRSCPNSANFSLVAYFHRILHLDIVTSSAVITYLVGAIFFFAALMNFIAGAYIQRTTAIFVFSPLAVLVIL</sequence>
<feature type="transmembrane region" description="Helical" evidence="1">
    <location>
        <begin position="56"/>
        <end position="80"/>
    </location>
</feature>
<dbReference type="AlphaFoldDB" id="A0A8R7R8N0"/>
<keyword evidence="3" id="KW-1185">Reference proteome</keyword>
<dbReference type="Proteomes" id="UP000015106">
    <property type="component" value="Unassembled WGS sequence"/>
</dbReference>
<keyword evidence="1" id="KW-1133">Transmembrane helix</keyword>
<keyword evidence="1" id="KW-0472">Membrane</keyword>
<name>A0A8R7R8N0_TRIUA</name>
<reference evidence="3" key="1">
    <citation type="journal article" date="2013" name="Nature">
        <title>Draft genome of the wheat A-genome progenitor Triticum urartu.</title>
        <authorList>
            <person name="Ling H.Q."/>
            <person name="Zhao S."/>
            <person name="Liu D."/>
            <person name="Wang J."/>
            <person name="Sun H."/>
            <person name="Zhang C."/>
            <person name="Fan H."/>
            <person name="Li D."/>
            <person name="Dong L."/>
            <person name="Tao Y."/>
            <person name="Gao C."/>
            <person name="Wu H."/>
            <person name="Li Y."/>
            <person name="Cui Y."/>
            <person name="Guo X."/>
            <person name="Zheng S."/>
            <person name="Wang B."/>
            <person name="Yu K."/>
            <person name="Liang Q."/>
            <person name="Yang W."/>
            <person name="Lou X."/>
            <person name="Chen J."/>
            <person name="Feng M."/>
            <person name="Jian J."/>
            <person name="Zhang X."/>
            <person name="Luo G."/>
            <person name="Jiang Y."/>
            <person name="Liu J."/>
            <person name="Wang Z."/>
            <person name="Sha Y."/>
            <person name="Zhang B."/>
            <person name="Wu H."/>
            <person name="Tang D."/>
            <person name="Shen Q."/>
            <person name="Xue P."/>
            <person name="Zou S."/>
            <person name="Wang X."/>
            <person name="Liu X."/>
            <person name="Wang F."/>
            <person name="Yang Y."/>
            <person name="An X."/>
            <person name="Dong Z."/>
            <person name="Zhang K."/>
            <person name="Zhang X."/>
            <person name="Luo M.C."/>
            <person name="Dvorak J."/>
            <person name="Tong Y."/>
            <person name="Wang J."/>
            <person name="Yang H."/>
            <person name="Li Z."/>
            <person name="Wang D."/>
            <person name="Zhang A."/>
            <person name="Wang J."/>
        </authorList>
    </citation>
    <scope>NUCLEOTIDE SEQUENCE</scope>
    <source>
        <strain evidence="3">cv. G1812</strain>
    </source>
</reference>
<dbReference type="EnsemblPlants" id="TuG1812S0001241000.01.T01">
    <property type="protein sequence ID" value="TuG1812S0001241000.01.T01"/>
    <property type="gene ID" value="TuG1812S0001241000.01"/>
</dbReference>
<proteinExistence type="predicted"/>
<evidence type="ECO:0000313" key="2">
    <source>
        <dbReference type="EnsemblPlants" id="TuG1812S0001241000.01.T01"/>
    </source>
</evidence>